<evidence type="ECO:0000313" key="3">
    <source>
        <dbReference type="Proteomes" id="UP000078348"/>
    </source>
</evidence>
<dbReference type="EMBL" id="LXWW01000563">
    <property type="protein sequence ID" value="OAO12099.1"/>
    <property type="molecule type" value="Genomic_DNA"/>
</dbReference>
<name>A0A196S7Y7_BLAHN</name>
<comment type="caution">
    <text evidence="2">The sequence shown here is derived from an EMBL/GenBank/DDBJ whole genome shotgun (WGS) entry which is preliminary data.</text>
</comment>
<dbReference type="PANTHER" id="PTHR23084:SF263">
    <property type="entry name" value="MORN REPEAT-CONTAINING PROTEIN 1"/>
    <property type="match status" value="1"/>
</dbReference>
<dbReference type="Gene3D" id="2.20.110.10">
    <property type="entry name" value="Histone H3 K4-specific methyltransferase SET7/9 N-terminal domain"/>
    <property type="match status" value="1"/>
</dbReference>
<evidence type="ECO:0000313" key="2">
    <source>
        <dbReference type="EMBL" id="OAO12099.1"/>
    </source>
</evidence>
<organism evidence="2 3">
    <name type="scientific">Blastocystis sp. subtype 1 (strain ATCC 50177 / NandII)</name>
    <dbReference type="NCBI Taxonomy" id="478820"/>
    <lineage>
        <taxon>Eukaryota</taxon>
        <taxon>Sar</taxon>
        <taxon>Stramenopiles</taxon>
        <taxon>Bigyra</taxon>
        <taxon>Opalozoa</taxon>
        <taxon>Opalinata</taxon>
        <taxon>Blastocystidae</taxon>
        <taxon>Blastocystis</taxon>
    </lineage>
</organism>
<dbReference type="SMART" id="SM00698">
    <property type="entry name" value="MORN"/>
    <property type="match status" value="2"/>
</dbReference>
<gene>
    <name evidence="2" type="ORF">AV274_6234</name>
</gene>
<dbReference type="OrthoDB" id="10638096at2759"/>
<accession>A0A196S7Y7</accession>
<dbReference type="AlphaFoldDB" id="A0A196S7Y7"/>
<proteinExistence type="predicted"/>
<reference evidence="2 3" key="1">
    <citation type="submission" date="2016-05" db="EMBL/GenBank/DDBJ databases">
        <title>Nuclear genome of Blastocystis sp. subtype 1 NandII.</title>
        <authorList>
            <person name="Gentekaki E."/>
            <person name="Curtis B."/>
            <person name="Stairs C."/>
            <person name="Eme L."/>
            <person name="Herman E."/>
            <person name="Klimes V."/>
            <person name="Arias M.C."/>
            <person name="Elias M."/>
            <person name="Hilliou F."/>
            <person name="Klute M."/>
            <person name="Malik S.-B."/>
            <person name="Pightling A."/>
            <person name="Rachubinski R."/>
            <person name="Salas D."/>
            <person name="Schlacht A."/>
            <person name="Suga H."/>
            <person name="Archibald J."/>
            <person name="Ball S.G."/>
            <person name="Clark G."/>
            <person name="Dacks J."/>
            <person name="Van Der Giezen M."/>
            <person name="Tsaousis A."/>
            <person name="Roger A."/>
        </authorList>
    </citation>
    <scope>NUCLEOTIDE SEQUENCE [LARGE SCALE GENOMIC DNA]</scope>
    <source>
        <strain evidence="3">ATCC 50177 / NandII</strain>
    </source>
</reference>
<sequence length="551" mass="63045">MEDELHGKASLYHNTHLLFTASYVYGVMYFKRERCDGGVLLTPDGCKPIRAPQPPRTRSIRPLVTASAKTNAVVANPVVPEVAEEAEERREEEYSDDSEVYEDDVVFAKKDKDVQKQVKESYLQIVRNMLVNDMTTKHLYHEQPNRPTILYLLSDYKTENYLLETQVQSGVPNGFGLLYSMRTLAPLCRVQFQLGVPTRFQLGVPTRVFLLAADKKASDYAIEVLDLSDEGERWEGEVRNLLPNGQGQFFNRDNVCVYEGAMVNGCANGLGTGFYPDLGTKAYFGHWKNNLRHGVGREFNRRGEFVRSGLWLNGSFATLETLPNDVNTPHLRPSSYCKLVHVMYLNDSALHNRQVNTVEGFPLLKALFLASPCVGESEWLVKDMPMLEKVVAGIRHDGYWCNHYIQFVNCPRLCELWTIVDFAHGTVFLQPEDSRVGRYDPKRLEESFEPRFVLGELERYMKWKRTREAKDEEELRYYKLDRALYRYFADDFNCATDVEGVRGLYSSGKESGYCAQLSAAINRRCGMSLSNSANGKNEEVYCFEGCLRPKR</sequence>
<protein>
    <submittedName>
        <fullName evidence="2">Uncharacterized protein</fullName>
    </submittedName>
</protein>
<keyword evidence="1" id="KW-0677">Repeat</keyword>
<evidence type="ECO:0000256" key="1">
    <source>
        <dbReference type="ARBA" id="ARBA00022737"/>
    </source>
</evidence>
<dbReference type="SUPFAM" id="SSF82185">
    <property type="entry name" value="Histone H3 K4-specific methyltransferase SET7/9 N-terminal domain"/>
    <property type="match status" value="1"/>
</dbReference>
<dbReference type="PANTHER" id="PTHR23084">
    <property type="entry name" value="PHOSPHATIDYLINOSITOL-4-PHOSPHATE 5-KINASE RELATED"/>
    <property type="match status" value="1"/>
</dbReference>
<dbReference type="Proteomes" id="UP000078348">
    <property type="component" value="Unassembled WGS sequence"/>
</dbReference>
<keyword evidence="3" id="KW-1185">Reference proteome</keyword>
<dbReference type="InterPro" id="IPR003409">
    <property type="entry name" value="MORN"/>
</dbReference>